<comment type="pathway">
    <text evidence="1">Protein modification; protein ubiquitination.</text>
</comment>
<dbReference type="GO" id="GO:0008270">
    <property type="term" value="F:zinc ion binding"/>
    <property type="evidence" value="ECO:0007669"/>
    <property type="project" value="UniProtKB-KW"/>
</dbReference>
<dbReference type="Proteomes" id="UP001190700">
    <property type="component" value="Unassembled WGS sequence"/>
</dbReference>
<evidence type="ECO:0000256" key="1">
    <source>
        <dbReference type="ARBA" id="ARBA00004906"/>
    </source>
</evidence>
<dbReference type="PANTHER" id="PTHR22770">
    <property type="entry name" value="UBIQUITIN CONJUGATING ENZYME 7 INTERACTING PROTEIN-RELATED"/>
    <property type="match status" value="1"/>
</dbReference>
<dbReference type="Gene3D" id="1.20.120.1750">
    <property type="match status" value="1"/>
</dbReference>
<feature type="region of interest" description="Disordered" evidence="8">
    <location>
        <begin position="234"/>
        <end position="264"/>
    </location>
</feature>
<accession>A0AAE0G4A4</accession>
<reference evidence="10 11" key="1">
    <citation type="journal article" date="2015" name="Genome Biol. Evol.">
        <title>Comparative Genomics of a Bacterivorous Green Alga Reveals Evolutionary Causalities and Consequences of Phago-Mixotrophic Mode of Nutrition.</title>
        <authorList>
            <person name="Burns J.A."/>
            <person name="Paasch A."/>
            <person name="Narechania A."/>
            <person name="Kim E."/>
        </authorList>
    </citation>
    <scope>NUCLEOTIDE SEQUENCE [LARGE SCALE GENOMIC DNA]</scope>
    <source>
        <strain evidence="10 11">PLY_AMNH</strain>
    </source>
</reference>
<feature type="domain" description="RING-type" evidence="9">
    <location>
        <begin position="333"/>
        <end position="553"/>
    </location>
</feature>
<evidence type="ECO:0000259" key="9">
    <source>
        <dbReference type="PROSITE" id="PS51873"/>
    </source>
</evidence>
<evidence type="ECO:0000256" key="3">
    <source>
        <dbReference type="ARBA" id="ARBA00022723"/>
    </source>
</evidence>
<dbReference type="InterPro" id="IPR047545">
    <property type="entry name" value="BRcat_RBR_RNF216"/>
</dbReference>
<evidence type="ECO:0000313" key="10">
    <source>
        <dbReference type="EMBL" id="KAK3271073.1"/>
    </source>
</evidence>
<keyword evidence="11" id="KW-1185">Reference proteome</keyword>
<keyword evidence="5" id="KW-0863">Zinc-finger</keyword>
<dbReference type="Pfam" id="PF26191">
    <property type="entry name" value="RING-HC_RBR_RNF216"/>
    <property type="match status" value="1"/>
</dbReference>
<feature type="compositionally biased region" description="Low complexity" evidence="8">
    <location>
        <begin position="242"/>
        <end position="254"/>
    </location>
</feature>
<keyword evidence="3" id="KW-0479">Metal-binding</keyword>
<feature type="region of interest" description="Disordered" evidence="8">
    <location>
        <begin position="73"/>
        <end position="93"/>
    </location>
</feature>
<evidence type="ECO:0000256" key="4">
    <source>
        <dbReference type="ARBA" id="ARBA00022737"/>
    </source>
</evidence>
<dbReference type="Pfam" id="PF26112">
    <property type="entry name" value="UBA_RNF216"/>
    <property type="match status" value="1"/>
</dbReference>
<sequence>MDSEIEIVGETDDVEIRTQGKKRKYAFPTAENGPLEWRDSVPIDLTQEAASSGRNHFDLSIEGDDEVCVINDSEPLRQSTTPSTDNNQPQSKREVMDRLRCMFPDMCSDYALSRFADLRNKFGGHENAKPTTYQTIYTSIVDEFLNKGYEKQASKAGPSTVAVATFNFDNINPYELRPGSPAVDKHYQEACELQLSNEFRTVDVRDIRNCLEGHNKRYGPAKKALLAEFETAQLHPKESQAKGKGAAKGSASNKGKGKMQAPVASQAEGTPWAGLLQPFLQKGRKVRALKTQCCKRFMAEFDAVQALEDRQQHEMELKKRLEAADEEAVQSGTAIDCGCCCCSYAFDSMIQCTEGHLFCVACVQRYVEESVFGNNSNTSALPCMDTTSCKACFPVSEVRRALPHNLLVKYEQRQQEDALMTADLGLVKCPFCGLAVDLPEEERILKCPRESCLRESCRLCREAPHIPFRCSEVEKKDAVAVRLTVEEKMTQARLRTCPKCQVSLYKNEGCNKITCRCGTLICYICKELITKQVGYNHFCQHPREPGQACPKKCRKCSLWTTTEEDDAQAVRVAKEAAIEDAKDENPEGIQLDFRPIGPQETAENKKKKQPRPPQVEPPAFQGGFRHPPNRRRL</sequence>
<dbReference type="CDD" id="cd16630">
    <property type="entry name" value="RING-HC_RBR_RNF216"/>
    <property type="match status" value="1"/>
</dbReference>
<dbReference type="Pfam" id="PF26200">
    <property type="entry name" value="Rcat_RNF216"/>
    <property type="match status" value="1"/>
</dbReference>
<proteinExistence type="predicted"/>
<keyword evidence="7" id="KW-0862">Zinc</keyword>
<name>A0AAE0G4A4_9CHLO</name>
<keyword evidence="6" id="KW-0833">Ubl conjugation pathway</keyword>
<organism evidence="10 11">
    <name type="scientific">Cymbomonas tetramitiformis</name>
    <dbReference type="NCBI Taxonomy" id="36881"/>
    <lineage>
        <taxon>Eukaryota</taxon>
        <taxon>Viridiplantae</taxon>
        <taxon>Chlorophyta</taxon>
        <taxon>Pyramimonadophyceae</taxon>
        <taxon>Pyramimonadales</taxon>
        <taxon>Pyramimonadaceae</taxon>
        <taxon>Cymbomonas</taxon>
    </lineage>
</organism>
<protein>
    <recommendedName>
        <fullName evidence="9">RING-type domain-containing protein</fullName>
    </recommendedName>
</protein>
<gene>
    <name evidence="10" type="ORF">CYMTET_20557</name>
</gene>
<feature type="compositionally biased region" description="Polar residues" evidence="8">
    <location>
        <begin position="76"/>
        <end position="90"/>
    </location>
</feature>
<dbReference type="InterPro" id="IPR058758">
    <property type="entry name" value="UBA_RNF216"/>
</dbReference>
<dbReference type="CDD" id="cd20353">
    <property type="entry name" value="Rcat_RBR_RNF216"/>
    <property type="match status" value="1"/>
</dbReference>
<evidence type="ECO:0000256" key="2">
    <source>
        <dbReference type="ARBA" id="ARBA00022679"/>
    </source>
</evidence>
<dbReference type="InterPro" id="IPR002867">
    <property type="entry name" value="IBR_dom"/>
</dbReference>
<dbReference type="PANTHER" id="PTHR22770:SF47">
    <property type="entry name" value="E3 UBIQUITIN-PROTEIN LIGASE RNF216"/>
    <property type="match status" value="1"/>
</dbReference>
<dbReference type="InterPro" id="IPR051628">
    <property type="entry name" value="LUBAC_E3_Ligases"/>
</dbReference>
<evidence type="ECO:0000256" key="7">
    <source>
        <dbReference type="ARBA" id="ARBA00022833"/>
    </source>
</evidence>
<evidence type="ECO:0000256" key="5">
    <source>
        <dbReference type="ARBA" id="ARBA00022771"/>
    </source>
</evidence>
<dbReference type="EMBL" id="LGRX02010026">
    <property type="protein sequence ID" value="KAK3271073.1"/>
    <property type="molecule type" value="Genomic_DNA"/>
</dbReference>
<dbReference type="GO" id="GO:0016740">
    <property type="term" value="F:transferase activity"/>
    <property type="evidence" value="ECO:0007669"/>
    <property type="project" value="UniProtKB-KW"/>
</dbReference>
<dbReference type="CDD" id="cd20339">
    <property type="entry name" value="BRcat_RBR_RNF216"/>
    <property type="match status" value="1"/>
</dbReference>
<dbReference type="InterPro" id="IPR047546">
    <property type="entry name" value="Rcat_RBR_RNF216"/>
</dbReference>
<evidence type="ECO:0000256" key="8">
    <source>
        <dbReference type="SAM" id="MobiDB-lite"/>
    </source>
</evidence>
<keyword evidence="4" id="KW-0677">Repeat</keyword>
<dbReference type="SMART" id="SM00647">
    <property type="entry name" value="IBR"/>
    <property type="match status" value="1"/>
</dbReference>
<dbReference type="InterPro" id="IPR047544">
    <property type="entry name" value="RING-HC_RBR_RNF216"/>
</dbReference>
<dbReference type="SUPFAM" id="SSF57850">
    <property type="entry name" value="RING/U-box"/>
    <property type="match status" value="2"/>
</dbReference>
<dbReference type="InterPro" id="IPR044066">
    <property type="entry name" value="TRIAD_supradom"/>
</dbReference>
<feature type="region of interest" description="Disordered" evidence="8">
    <location>
        <begin position="577"/>
        <end position="633"/>
    </location>
</feature>
<comment type="caution">
    <text evidence="10">The sequence shown here is derived from an EMBL/GenBank/DDBJ whole genome shotgun (WGS) entry which is preliminary data.</text>
</comment>
<evidence type="ECO:0000313" key="11">
    <source>
        <dbReference type="Proteomes" id="UP001190700"/>
    </source>
</evidence>
<keyword evidence="2" id="KW-0808">Transferase</keyword>
<evidence type="ECO:0000256" key="6">
    <source>
        <dbReference type="ARBA" id="ARBA00022786"/>
    </source>
</evidence>
<dbReference type="PROSITE" id="PS51873">
    <property type="entry name" value="TRIAD"/>
    <property type="match status" value="1"/>
</dbReference>
<dbReference type="AlphaFoldDB" id="A0AAE0G4A4"/>